<evidence type="ECO:0000313" key="1">
    <source>
        <dbReference type="EMBL" id="RML82297.1"/>
    </source>
</evidence>
<comment type="caution">
    <text evidence="1">The sequence shown here is derived from an EMBL/GenBank/DDBJ whole genome shotgun (WGS) entry which is preliminary data.</text>
</comment>
<dbReference type="AlphaFoldDB" id="A0A3M2Z2Z3"/>
<dbReference type="EMBL" id="RBNL01002024">
    <property type="protein sequence ID" value="RML82297.1"/>
    <property type="molecule type" value="Genomic_DNA"/>
</dbReference>
<proteinExistence type="predicted"/>
<evidence type="ECO:0000313" key="2">
    <source>
        <dbReference type="Proteomes" id="UP000282378"/>
    </source>
</evidence>
<protein>
    <submittedName>
        <fullName evidence="1">Leucine-rich repeat domain protein</fullName>
    </submittedName>
</protein>
<dbReference type="Proteomes" id="UP000282378">
    <property type="component" value="Unassembled WGS sequence"/>
</dbReference>
<feature type="non-terminal residue" evidence="1">
    <location>
        <position position="167"/>
    </location>
</feature>
<name>A0A3M2Z2Z3_PSEYM</name>
<gene>
    <name evidence="1" type="ORF">APX70_06265</name>
</gene>
<feature type="non-terminal residue" evidence="1">
    <location>
        <position position="1"/>
    </location>
</feature>
<accession>A0A3M2Z2Z3</accession>
<sequence>FIEKSPALNRVHKELGMTPLKWFAQILKSDVQKVVTDPSMSSFDVLGNFYHEFISYGGGDGNTLGTFPPARQATPDNVLRIRADQPDALRQALEGLSNNEIRTLLDEEFGAGQLGMSPRLTTLRTRLVASARRSRAWLFESRYRTLKIGDVDGTPTLQKAFGGLPPM</sequence>
<organism evidence="1 2">
    <name type="scientific">Pseudomonas syringae pv. maculicola</name>
    <dbReference type="NCBI Taxonomy" id="59511"/>
    <lineage>
        <taxon>Bacteria</taxon>
        <taxon>Pseudomonadati</taxon>
        <taxon>Pseudomonadota</taxon>
        <taxon>Gammaproteobacteria</taxon>
        <taxon>Pseudomonadales</taxon>
        <taxon>Pseudomonadaceae</taxon>
        <taxon>Pseudomonas</taxon>
    </lineage>
</organism>
<reference evidence="1 2" key="1">
    <citation type="submission" date="2018-08" db="EMBL/GenBank/DDBJ databases">
        <title>Recombination of ecologically and evolutionarily significant loci maintains genetic cohesion in the Pseudomonas syringae species complex.</title>
        <authorList>
            <person name="Dillon M."/>
            <person name="Thakur S."/>
            <person name="Almeida R.N.D."/>
            <person name="Weir B.S."/>
            <person name="Guttman D.S."/>
        </authorList>
    </citation>
    <scope>NUCLEOTIDE SEQUENCE [LARGE SCALE GENOMIC DNA]</scope>
    <source>
        <strain evidence="1 2">88_10</strain>
    </source>
</reference>